<proteinExistence type="predicted"/>
<evidence type="ECO:0000313" key="2">
    <source>
        <dbReference type="Proteomes" id="UP000536640"/>
    </source>
</evidence>
<dbReference type="EMBL" id="JACHHW010000020">
    <property type="protein sequence ID" value="MBB5189270.1"/>
    <property type="molecule type" value="Genomic_DNA"/>
</dbReference>
<accession>A0A840RAA9</accession>
<dbReference type="RefSeq" id="WP_184465220.1">
    <property type="nucleotide sequence ID" value="NZ_JACHHW010000020.1"/>
</dbReference>
<dbReference type="Proteomes" id="UP000536640">
    <property type="component" value="Unassembled WGS sequence"/>
</dbReference>
<sequence>MDVFKSKIIRTQLTEDELAKLTSDFIQYKKTGFPPDTFGRDVPFDHPHTLPIVKAEEVQHLHLGTDGKPFPTNKIQFYRCSDEHLIYCQGFLDPDAFLFISILTPDAHDQERQNDIMYRIGQMAENFRKQH</sequence>
<dbReference type="NCBIfam" id="NF007377">
    <property type="entry name" value="PRK09885.1"/>
    <property type="match status" value="1"/>
</dbReference>
<name>A0A840RAA9_9GAMM</name>
<dbReference type="EC" id="3.1.-.-" evidence="1"/>
<dbReference type="InterPro" id="IPR020353">
    <property type="entry name" value="Toxin_YafO"/>
</dbReference>
<evidence type="ECO:0000313" key="1">
    <source>
        <dbReference type="EMBL" id="MBB5189270.1"/>
    </source>
</evidence>
<organism evidence="1 2">
    <name type="scientific">Zhongshania antarctica</name>
    <dbReference type="NCBI Taxonomy" id="641702"/>
    <lineage>
        <taxon>Bacteria</taxon>
        <taxon>Pseudomonadati</taxon>
        <taxon>Pseudomonadota</taxon>
        <taxon>Gammaproteobacteria</taxon>
        <taxon>Cellvibrionales</taxon>
        <taxon>Spongiibacteraceae</taxon>
        <taxon>Zhongshania</taxon>
    </lineage>
</organism>
<dbReference type="Pfam" id="PF13957">
    <property type="entry name" value="YafO_toxin"/>
    <property type="match status" value="1"/>
</dbReference>
<keyword evidence="1" id="KW-0378">Hydrolase</keyword>
<dbReference type="GO" id="GO:0016787">
    <property type="term" value="F:hydrolase activity"/>
    <property type="evidence" value="ECO:0007669"/>
    <property type="project" value="UniProtKB-KW"/>
</dbReference>
<gene>
    <name evidence="1" type="ORF">HNQ57_003573</name>
</gene>
<protein>
    <submittedName>
        <fullName evidence="1">mRNA interferase YafO</fullName>
        <ecNumber evidence="1">3.1.-.-</ecNumber>
    </submittedName>
</protein>
<dbReference type="AlphaFoldDB" id="A0A840RAA9"/>
<comment type="caution">
    <text evidence="1">The sequence shown here is derived from an EMBL/GenBank/DDBJ whole genome shotgun (WGS) entry which is preliminary data.</text>
</comment>
<reference evidence="1 2" key="1">
    <citation type="submission" date="2020-08" db="EMBL/GenBank/DDBJ databases">
        <title>Genomic Encyclopedia of Type Strains, Phase IV (KMG-IV): sequencing the most valuable type-strain genomes for metagenomic binning, comparative biology and taxonomic classification.</title>
        <authorList>
            <person name="Goeker M."/>
        </authorList>
    </citation>
    <scope>NUCLEOTIDE SEQUENCE [LARGE SCALE GENOMIC DNA]</scope>
    <source>
        <strain evidence="1 2">DSM 25701</strain>
    </source>
</reference>
<keyword evidence="2" id="KW-1185">Reference proteome</keyword>